<proteinExistence type="predicted"/>
<protein>
    <recommendedName>
        <fullName evidence="4">Integral inner membrane protein</fullName>
    </recommendedName>
</protein>
<keyword evidence="1" id="KW-1133">Transmembrane helix</keyword>
<reference evidence="2" key="1">
    <citation type="submission" date="2021-11" db="EMBL/GenBank/DDBJ databases">
        <authorList>
            <person name="Bulgarelli D."/>
        </authorList>
    </citation>
    <scope>NUCLEOTIDE SEQUENCE</scope>
    <source>
        <strain evidence="2">Bi133</strain>
    </source>
</reference>
<gene>
    <name evidence="2" type="ORF">SRABI133_05085</name>
</gene>
<feature type="transmembrane region" description="Helical" evidence="1">
    <location>
        <begin position="6"/>
        <end position="27"/>
    </location>
</feature>
<sequence>MIGWLIIFCEIGFWVFVLAGLLARYILKKKKLGTLLLICTPIVDIILLIATVLDLKNGAMATTVHGLSAIYIGVSVAFGHQIIKWADAHFAYKYGNGEKPIKKKKFGRGHARQERIGWFRHVVSWLIGGALLAVMIFSINNPSQTQALLNTLKLWTLILVIDFIISFSYTLYPKKER</sequence>
<name>A0A9W4L5C7_9BACI</name>
<feature type="transmembrane region" description="Helical" evidence="1">
    <location>
        <begin position="34"/>
        <end position="53"/>
    </location>
</feature>
<keyword evidence="1" id="KW-0472">Membrane</keyword>
<evidence type="ECO:0000313" key="3">
    <source>
        <dbReference type="Proteomes" id="UP000789326"/>
    </source>
</evidence>
<evidence type="ECO:0000313" key="2">
    <source>
        <dbReference type="EMBL" id="CAH0314674.1"/>
    </source>
</evidence>
<evidence type="ECO:0000256" key="1">
    <source>
        <dbReference type="SAM" id="Phobius"/>
    </source>
</evidence>
<feature type="transmembrane region" description="Helical" evidence="1">
    <location>
        <begin position="59"/>
        <end position="79"/>
    </location>
</feature>
<keyword evidence="1" id="KW-0812">Transmembrane</keyword>
<evidence type="ECO:0008006" key="4">
    <source>
        <dbReference type="Google" id="ProtNLM"/>
    </source>
</evidence>
<feature type="transmembrane region" description="Helical" evidence="1">
    <location>
        <begin position="152"/>
        <end position="172"/>
    </location>
</feature>
<comment type="caution">
    <text evidence="2">The sequence shown here is derived from an EMBL/GenBank/DDBJ whole genome shotgun (WGS) entry which is preliminary data.</text>
</comment>
<organism evidence="2 3">
    <name type="scientific">Peribacillus simplex</name>
    <dbReference type="NCBI Taxonomy" id="1478"/>
    <lineage>
        <taxon>Bacteria</taxon>
        <taxon>Bacillati</taxon>
        <taxon>Bacillota</taxon>
        <taxon>Bacilli</taxon>
        <taxon>Bacillales</taxon>
        <taxon>Bacillaceae</taxon>
        <taxon>Peribacillus</taxon>
    </lineage>
</organism>
<dbReference type="Proteomes" id="UP000789326">
    <property type="component" value="Unassembled WGS sequence"/>
</dbReference>
<dbReference type="RefSeq" id="WP_230304198.1">
    <property type="nucleotide sequence ID" value="NZ_CAKKMG010000156.1"/>
</dbReference>
<dbReference type="EMBL" id="CAKKMG010000156">
    <property type="protein sequence ID" value="CAH0314674.1"/>
    <property type="molecule type" value="Genomic_DNA"/>
</dbReference>
<accession>A0A9W4L5C7</accession>
<feature type="transmembrane region" description="Helical" evidence="1">
    <location>
        <begin position="122"/>
        <end position="140"/>
    </location>
</feature>
<dbReference type="AlphaFoldDB" id="A0A9W4L5C7"/>